<reference evidence="1 2" key="1">
    <citation type="submission" date="2018-09" db="EMBL/GenBank/DDBJ databases">
        <title>Genome Sequence of Paenibacillus lautus Strain E7593-69, Azo Dye-Degrading Bacteria, Isolated from Commercial Tattoo Inks.</title>
        <authorList>
            <person name="Nho S.W."/>
            <person name="Kim S.-J."/>
            <person name="Kweon O."/>
            <person name="Cerniglia C.E."/>
        </authorList>
    </citation>
    <scope>NUCLEOTIDE SEQUENCE [LARGE SCALE GENOMIC DNA]</scope>
    <source>
        <strain evidence="1 2">E7593-69</strain>
    </source>
</reference>
<protein>
    <submittedName>
        <fullName evidence="1">Uncharacterized protein</fullName>
    </submittedName>
</protein>
<name>A0A385TIR5_PAELA</name>
<gene>
    <name evidence="1" type="ORF">D5F53_03320</name>
</gene>
<dbReference type="Proteomes" id="UP000266552">
    <property type="component" value="Chromosome"/>
</dbReference>
<organism evidence="1 2">
    <name type="scientific">Paenibacillus lautus</name>
    <name type="common">Bacillus lautus</name>
    <dbReference type="NCBI Taxonomy" id="1401"/>
    <lineage>
        <taxon>Bacteria</taxon>
        <taxon>Bacillati</taxon>
        <taxon>Bacillota</taxon>
        <taxon>Bacilli</taxon>
        <taxon>Bacillales</taxon>
        <taxon>Paenibacillaceae</taxon>
        <taxon>Paenibacillus</taxon>
    </lineage>
</organism>
<evidence type="ECO:0000313" key="1">
    <source>
        <dbReference type="EMBL" id="AYB42367.1"/>
    </source>
</evidence>
<accession>A0A385TIR5</accession>
<evidence type="ECO:0000313" key="2">
    <source>
        <dbReference type="Proteomes" id="UP000266552"/>
    </source>
</evidence>
<dbReference type="EMBL" id="CP032412">
    <property type="protein sequence ID" value="AYB42367.1"/>
    <property type="molecule type" value="Genomic_DNA"/>
</dbReference>
<dbReference type="AlphaFoldDB" id="A0A385TIR5"/>
<dbReference type="KEGG" id="plw:D5F53_03320"/>
<sequence length="67" mass="7217">MPGCILAIIDVQRVCCVKGSSALPDLPLKIFPRTDRKGASFYIGWTVRMITVPLPEREVSGQSGAIG</sequence>
<dbReference type="RefSeq" id="WP_119846527.1">
    <property type="nucleotide sequence ID" value="NZ_CP032412.1"/>
</dbReference>
<proteinExistence type="predicted"/>
<keyword evidence="2" id="KW-1185">Reference proteome</keyword>